<dbReference type="InterPro" id="IPR001638">
    <property type="entry name" value="Solute-binding_3/MltF_N"/>
</dbReference>
<dbReference type="STRING" id="1165689.SAMN02927914_02608"/>
<dbReference type="Gene3D" id="3.40.190.10">
    <property type="entry name" value="Periplasmic binding protein-like II"/>
    <property type="match status" value="2"/>
</dbReference>
<protein>
    <submittedName>
        <fullName evidence="3">Polar amino acid transport system substrate-binding protein</fullName>
    </submittedName>
</protein>
<sequence length="239" mass="25932">MGETMRFAFLQEPPFCFRDAGGNLLGCDAGLAGKVCEGLKLDAFLPIETEFAELLPGLADNCWDMTTGLFISDERRKLVDFTRPIWVLQDGLLVAKGNPRGFRGYRSVAEDRTALIGVISGQIQHQTALQNGIAPERIRMFATQAGAAEAVEAGTVHAYASVDLAHRGYLDRWPQAPLAVIDVPAAEKQPAAGAFAVAKNNTALRQRIDSSLGELLGSPWHRELMSGYGFSDADIDRLL</sequence>
<dbReference type="PANTHER" id="PTHR35936">
    <property type="entry name" value="MEMBRANE-BOUND LYTIC MUREIN TRANSGLYCOSYLASE F"/>
    <property type="match status" value="1"/>
</dbReference>
<dbReference type="EMBL" id="FMXM01000007">
    <property type="protein sequence ID" value="SDA74345.1"/>
    <property type="molecule type" value="Genomic_DNA"/>
</dbReference>
<evidence type="ECO:0000259" key="2">
    <source>
        <dbReference type="SMART" id="SM00062"/>
    </source>
</evidence>
<evidence type="ECO:0000313" key="3">
    <source>
        <dbReference type="EMBL" id="SDA74345.1"/>
    </source>
</evidence>
<dbReference type="AlphaFoldDB" id="A0A1G5XXJ5"/>
<dbReference type="SUPFAM" id="SSF53850">
    <property type="entry name" value="Periplasmic binding protein-like II"/>
    <property type="match status" value="1"/>
</dbReference>
<feature type="domain" description="Solute-binding protein family 3/N-terminal" evidence="2">
    <location>
        <begin position="4"/>
        <end position="232"/>
    </location>
</feature>
<dbReference type="PANTHER" id="PTHR35936:SF19">
    <property type="entry name" value="AMINO-ACID-BINDING PROTEIN YXEM-RELATED"/>
    <property type="match status" value="1"/>
</dbReference>
<evidence type="ECO:0000313" key="4">
    <source>
        <dbReference type="Proteomes" id="UP000198588"/>
    </source>
</evidence>
<dbReference type="Proteomes" id="UP000198588">
    <property type="component" value="Unassembled WGS sequence"/>
</dbReference>
<organism evidence="3 4">
    <name type="scientific">Mesorhizobium qingshengii</name>
    <dbReference type="NCBI Taxonomy" id="1165689"/>
    <lineage>
        <taxon>Bacteria</taxon>
        <taxon>Pseudomonadati</taxon>
        <taxon>Pseudomonadota</taxon>
        <taxon>Alphaproteobacteria</taxon>
        <taxon>Hyphomicrobiales</taxon>
        <taxon>Phyllobacteriaceae</taxon>
        <taxon>Mesorhizobium</taxon>
    </lineage>
</organism>
<evidence type="ECO:0000256" key="1">
    <source>
        <dbReference type="ARBA" id="ARBA00022729"/>
    </source>
</evidence>
<dbReference type="SMART" id="SM00062">
    <property type="entry name" value="PBPb"/>
    <property type="match status" value="1"/>
</dbReference>
<keyword evidence="1" id="KW-0732">Signal</keyword>
<dbReference type="Pfam" id="PF00497">
    <property type="entry name" value="SBP_bac_3"/>
    <property type="match status" value="1"/>
</dbReference>
<accession>A0A1G5XXJ5</accession>
<gene>
    <name evidence="3" type="ORF">SAMN02927914_02608</name>
</gene>
<name>A0A1G5XXJ5_9HYPH</name>
<dbReference type="OrthoDB" id="9768183at2"/>
<proteinExistence type="predicted"/>
<reference evidence="3 4" key="1">
    <citation type="submission" date="2016-10" db="EMBL/GenBank/DDBJ databases">
        <authorList>
            <person name="de Groot N.N."/>
        </authorList>
    </citation>
    <scope>NUCLEOTIDE SEQUENCE [LARGE SCALE GENOMIC DNA]</scope>
    <source>
        <strain evidence="3 4">CGMCC 1.12097</strain>
    </source>
</reference>